<protein>
    <recommendedName>
        <fullName evidence="4">DUF2651 domain-containing protein</fullName>
    </recommendedName>
</protein>
<name>A0A2A5IDG0_BACPU</name>
<dbReference type="AlphaFoldDB" id="A0A2A5IDG0"/>
<evidence type="ECO:0000313" key="3">
    <source>
        <dbReference type="Proteomes" id="UP000228754"/>
    </source>
</evidence>
<evidence type="ECO:0008006" key="4">
    <source>
        <dbReference type="Google" id="ProtNLM"/>
    </source>
</evidence>
<organism evidence="2 3">
    <name type="scientific">Bacillus pumilus</name>
    <name type="common">Bacillus mesentericus</name>
    <dbReference type="NCBI Taxonomy" id="1408"/>
    <lineage>
        <taxon>Bacteria</taxon>
        <taxon>Bacillati</taxon>
        <taxon>Bacillota</taxon>
        <taxon>Bacilli</taxon>
        <taxon>Bacillales</taxon>
        <taxon>Bacillaceae</taxon>
        <taxon>Bacillus</taxon>
    </lineage>
</organism>
<accession>A0A2A5IDG0</accession>
<dbReference type="OrthoDB" id="2933944at2"/>
<feature type="transmembrane region" description="Helical" evidence="1">
    <location>
        <begin position="30"/>
        <end position="50"/>
    </location>
</feature>
<dbReference type="Pfam" id="PF10852">
    <property type="entry name" value="DUF2651"/>
    <property type="match status" value="1"/>
</dbReference>
<keyword evidence="1" id="KW-0812">Transmembrane</keyword>
<keyword evidence="1" id="KW-0472">Membrane</keyword>
<keyword evidence="1" id="KW-1133">Transmembrane helix</keyword>
<feature type="transmembrane region" description="Helical" evidence="1">
    <location>
        <begin position="56"/>
        <end position="77"/>
    </location>
</feature>
<dbReference type="EMBL" id="NKHG01000231">
    <property type="protein sequence ID" value="PCK15370.1"/>
    <property type="molecule type" value="Genomic_DNA"/>
</dbReference>
<feature type="transmembrane region" description="Helical" evidence="1">
    <location>
        <begin position="6"/>
        <end position="25"/>
    </location>
</feature>
<reference evidence="2 3" key="1">
    <citation type="submission" date="2017-06" db="EMBL/GenBank/DDBJ databases">
        <title>Draft Genome Sequence of Bacillus sp Strain 36R Isolated from saline sediment at Atanasia, Sonora, Mexico.</title>
        <authorList>
            <person name="Sanchez Diaz R."/>
            <person name="Quiroz Macias M.E."/>
            <person name="Ibarra Gamez J.C."/>
            <person name="Enciso Ibarra J."/>
            <person name="Gomez Gil B."/>
            <person name="Galaviz Silva L."/>
        </authorList>
    </citation>
    <scope>NUCLEOTIDE SEQUENCE [LARGE SCALE GENOMIC DNA]</scope>
    <source>
        <strain evidence="2 3">36R_ATNSAL</strain>
    </source>
</reference>
<dbReference type="Proteomes" id="UP000228754">
    <property type="component" value="Unassembled WGS sequence"/>
</dbReference>
<proteinExistence type="predicted"/>
<sequence length="82" mass="9536">MTDLEFAFGWLPVSIIIFSFIITLFVQKIYLMPVVSFFISILLTFTFFNVSFLGWAVVYTLFSLISSYIALLIHRILNKKKS</sequence>
<evidence type="ECO:0000256" key="1">
    <source>
        <dbReference type="SAM" id="Phobius"/>
    </source>
</evidence>
<evidence type="ECO:0000313" key="2">
    <source>
        <dbReference type="EMBL" id="PCK15370.1"/>
    </source>
</evidence>
<comment type="caution">
    <text evidence="2">The sequence shown here is derived from an EMBL/GenBank/DDBJ whole genome shotgun (WGS) entry which is preliminary data.</text>
</comment>
<gene>
    <name evidence="2" type="ORF">CEY02_20820</name>
</gene>
<dbReference type="InterPro" id="IPR020258">
    <property type="entry name" value="Uncharacterised_YbeF"/>
</dbReference>